<keyword evidence="1" id="KW-0812">Transmembrane</keyword>
<dbReference type="EMBL" id="VSWD01000011">
    <property type="protein sequence ID" value="KAK3088628.1"/>
    <property type="molecule type" value="Genomic_DNA"/>
</dbReference>
<accession>A0AA88XVS2</accession>
<organism evidence="2 3">
    <name type="scientific">Pinctada imbricata</name>
    <name type="common">Atlantic pearl-oyster</name>
    <name type="synonym">Pinctada martensii</name>
    <dbReference type="NCBI Taxonomy" id="66713"/>
    <lineage>
        <taxon>Eukaryota</taxon>
        <taxon>Metazoa</taxon>
        <taxon>Spiralia</taxon>
        <taxon>Lophotrochozoa</taxon>
        <taxon>Mollusca</taxon>
        <taxon>Bivalvia</taxon>
        <taxon>Autobranchia</taxon>
        <taxon>Pteriomorphia</taxon>
        <taxon>Pterioida</taxon>
        <taxon>Pterioidea</taxon>
        <taxon>Pteriidae</taxon>
        <taxon>Pinctada</taxon>
    </lineage>
</organism>
<proteinExistence type="predicted"/>
<sequence length="229" mass="26072">MFGVTLLSTCLFAHFTKNSRDAVIKTTILWGRVIGLSIYILTRCHSYFTVTGSSTCKWNEKALYFGIYGDCLWFLGNLVYAVKSSFQGERAKILYGRLEGHLVTDFIFTFLFALSFYVFPGHMLGFQAKIKLDKMHASITRLMAAILFNSTFIAGSSSRFTSKDDKLAFLLSRIIGITGYILSQIYAQLTTDNWTHWHVYFGMLGMTVWLVNAVAGYMYGRQKEQTHTE</sequence>
<reference evidence="2" key="1">
    <citation type="submission" date="2019-08" db="EMBL/GenBank/DDBJ databases">
        <title>The improved chromosome-level genome for the pearl oyster Pinctada fucata martensii using PacBio sequencing and Hi-C.</title>
        <authorList>
            <person name="Zheng Z."/>
        </authorList>
    </citation>
    <scope>NUCLEOTIDE SEQUENCE</scope>
    <source>
        <strain evidence="2">ZZ-2019</strain>
        <tissue evidence="2">Adductor muscle</tissue>
    </source>
</reference>
<protein>
    <submittedName>
        <fullName evidence="2">Uncharacterized protein</fullName>
    </submittedName>
</protein>
<feature type="transmembrane region" description="Helical" evidence="1">
    <location>
        <begin position="102"/>
        <end position="119"/>
    </location>
</feature>
<evidence type="ECO:0000256" key="1">
    <source>
        <dbReference type="SAM" id="Phobius"/>
    </source>
</evidence>
<keyword evidence="1" id="KW-1133">Transmembrane helix</keyword>
<comment type="caution">
    <text evidence="2">The sequence shown here is derived from an EMBL/GenBank/DDBJ whole genome shotgun (WGS) entry which is preliminary data.</text>
</comment>
<feature type="transmembrane region" description="Helical" evidence="1">
    <location>
        <begin position="167"/>
        <end position="187"/>
    </location>
</feature>
<gene>
    <name evidence="2" type="ORF">FSP39_021467</name>
</gene>
<dbReference type="Proteomes" id="UP001186944">
    <property type="component" value="Unassembled WGS sequence"/>
</dbReference>
<dbReference type="AlphaFoldDB" id="A0AA88XVS2"/>
<feature type="transmembrane region" description="Helical" evidence="1">
    <location>
        <begin position="199"/>
        <end position="219"/>
    </location>
</feature>
<name>A0AA88XVS2_PINIB</name>
<keyword evidence="3" id="KW-1185">Reference proteome</keyword>
<evidence type="ECO:0000313" key="2">
    <source>
        <dbReference type="EMBL" id="KAK3088628.1"/>
    </source>
</evidence>
<evidence type="ECO:0000313" key="3">
    <source>
        <dbReference type="Proteomes" id="UP001186944"/>
    </source>
</evidence>
<feature type="transmembrane region" description="Helical" evidence="1">
    <location>
        <begin position="139"/>
        <end position="155"/>
    </location>
</feature>
<feature type="transmembrane region" description="Helical" evidence="1">
    <location>
        <begin position="62"/>
        <end position="82"/>
    </location>
</feature>
<feature type="transmembrane region" description="Helical" evidence="1">
    <location>
        <begin position="22"/>
        <end position="42"/>
    </location>
</feature>
<keyword evidence="1" id="KW-0472">Membrane</keyword>